<keyword evidence="3" id="KW-1185">Reference proteome</keyword>
<proteinExistence type="predicted"/>
<name>A0ABN7UF70_GIGMA</name>
<dbReference type="SUPFAM" id="SSF57997">
    <property type="entry name" value="Tropomyosin"/>
    <property type="match status" value="1"/>
</dbReference>
<gene>
    <name evidence="2" type="ORF">GMARGA_LOCUS5245</name>
</gene>
<dbReference type="Proteomes" id="UP000789901">
    <property type="component" value="Unassembled WGS sequence"/>
</dbReference>
<dbReference type="EMBL" id="CAJVQB010002201">
    <property type="protein sequence ID" value="CAG8565921.1"/>
    <property type="molecule type" value="Genomic_DNA"/>
</dbReference>
<feature type="non-terminal residue" evidence="2">
    <location>
        <position position="1"/>
    </location>
</feature>
<evidence type="ECO:0000313" key="3">
    <source>
        <dbReference type="Proteomes" id="UP000789901"/>
    </source>
</evidence>
<accession>A0ABN7UF70</accession>
<organism evidence="2 3">
    <name type="scientific">Gigaspora margarita</name>
    <dbReference type="NCBI Taxonomy" id="4874"/>
    <lineage>
        <taxon>Eukaryota</taxon>
        <taxon>Fungi</taxon>
        <taxon>Fungi incertae sedis</taxon>
        <taxon>Mucoromycota</taxon>
        <taxon>Glomeromycotina</taxon>
        <taxon>Glomeromycetes</taxon>
        <taxon>Diversisporales</taxon>
        <taxon>Gigasporaceae</taxon>
        <taxon>Gigaspora</taxon>
    </lineage>
</organism>
<dbReference type="Gene3D" id="1.20.5.340">
    <property type="match status" value="1"/>
</dbReference>
<feature type="region of interest" description="Disordered" evidence="1">
    <location>
        <begin position="291"/>
        <end position="312"/>
    </location>
</feature>
<comment type="caution">
    <text evidence="2">The sequence shown here is derived from an EMBL/GenBank/DDBJ whole genome shotgun (WGS) entry which is preliminary data.</text>
</comment>
<reference evidence="2 3" key="1">
    <citation type="submission" date="2021-06" db="EMBL/GenBank/DDBJ databases">
        <authorList>
            <person name="Kallberg Y."/>
            <person name="Tangrot J."/>
            <person name="Rosling A."/>
        </authorList>
    </citation>
    <scope>NUCLEOTIDE SEQUENCE [LARGE SCALE GENOMIC DNA]</scope>
    <source>
        <strain evidence="2 3">120-4 pot B 10/14</strain>
    </source>
</reference>
<evidence type="ECO:0000256" key="1">
    <source>
        <dbReference type="SAM" id="MobiDB-lite"/>
    </source>
</evidence>
<sequence>HSNNEKTNFVGAYNELKQYYLGSNIKQKLTESEFDPSQDAKTISAIQSIKNSSNSNKLISTIGKYISSAPKEELDKDDPLYSGIIDLENIENQKPCLFQNLSNLTWLDENKNEIERDGKQLVRDIKRIWNNSYYQERSRNDKNIYELFFVEVSYGPFYQDPEPHIDDNKKKLGKLDIRIENANFKSRITTLEKVNTDLKFKIGDLEKDNTELKSKNAGLERDNEKLKSEHTNLQAQIVESKLKIKELSEKETNLQIQLTSLEVHLKTLNDQYMTLLAKFEKDEEAIKNLEKEITETNEKKDKVEKSPGRPDP</sequence>
<evidence type="ECO:0000313" key="2">
    <source>
        <dbReference type="EMBL" id="CAG8565921.1"/>
    </source>
</evidence>
<protein>
    <submittedName>
        <fullName evidence="2">16834_t:CDS:1</fullName>
    </submittedName>
</protein>